<dbReference type="CDD" id="cd08010">
    <property type="entry name" value="MltG_like"/>
    <property type="match status" value="1"/>
</dbReference>
<dbReference type="Proteomes" id="UP000237056">
    <property type="component" value="Unassembled WGS sequence"/>
</dbReference>
<comment type="catalytic activity">
    <reaction evidence="7">
        <text>a peptidoglycan chain = a peptidoglycan chain with N-acetyl-1,6-anhydromuramyl-[peptide] at the reducing end + a peptidoglycan chain with N-acetylglucosamine at the non-reducing end.</text>
        <dbReference type="EC" id="4.2.2.29"/>
    </reaction>
</comment>
<protein>
    <recommendedName>
        <fullName evidence="7">Endolytic murein transglycosylase</fullName>
        <ecNumber evidence="7">4.2.2.29</ecNumber>
    </recommendedName>
    <alternativeName>
        <fullName evidence="7">Peptidoglycan lytic transglycosylase</fullName>
    </alternativeName>
    <alternativeName>
        <fullName evidence="7">Peptidoglycan polymerization terminase</fullName>
    </alternativeName>
</protein>
<comment type="function">
    <text evidence="7">Functions as a peptidoglycan terminase that cleaves nascent peptidoglycan strands endolytically to terminate their elongation.</text>
</comment>
<dbReference type="InterPro" id="IPR003770">
    <property type="entry name" value="MLTG-like"/>
</dbReference>
<feature type="transmembrane region" description="Helical" evidence="7">
    <location>
        <begin position="12"/>
        <end position="30"/>
    </location>
</feature>
<dbReference type="Gene3D" id="3.30.1490.480">
    <property type="entry name" value="Endolytic murein transglycosylase"/>
    <property type="match status" value="1"/>
</dbReference>
<dbReference type="EC" id="4.2.2.29" evidence="7"/>
<dbReference type="GO" id="GO:0008932">
    <property type="term" value="F:lytic endotransglycosylase activity"/>
    <property type="evidence" value="ECO:0007669"/>
    <property type="project" value="UniProtKB-UniRule"/>
</dbReference>
<reference evidence="8 9" key="1">
    <citation type="submission" date="2018-01" db="EMBL/GenBank/DDBJ databases">
        <title>Genomic Encyclopedia of Type Strains, Phase I: the one thousand microbial genomes (KMG-I) project.</title>
        <authorList>
            <person name="Goeker M."/>
        </authorList>
    </citation>
    <scope>NUCLEOTIDE SEQUENCE [LARGE SCALE GENOMIC DNA]</scope>
    <source>
        <strain evidence="8 9">DSM 17960</strain>
    </source>
</reference>
<keyword evidence="3 7" id="KW-1133">Transmembrane helix</keyword>
<comment type="similarity">
    <text evidence="7">Belongs to the transglycosylase MltG family.</text>
</comment>
<keyword evidence="4 7" id="KW-0472">Membrane</keyword>
<keyword evidence="6 7" id="KW-0961">Cell wall biogenesis/degradation</keyword>
<evidence type="ECO:0000256" key="4">
    <source>
        <dbReference type="ARBA" id="ARBA00023136"/>
    </source>
</evidence>
<accession>A0A2S4N570</accession>
<dbReference type="OrthoDB" id="9814591at2"/>
<comment type="caution">
    <text evidence="8">The sequence shown here is derived from an EMBL/GenBank/DDBJ whole genome shotgun (WGS) entry which is preliminary data.</text>
</comment>
<organism evidence="8 9">
    <name type="scientific">Flavobacterium croceum DSM 17960</name>
    <dbReference type="NCBI Taxonomy" id="1121886"/>
    <lineage>
        <taxon>Bacteria</taxon>
        <taxon>Pseudomonadati</taxon>
        <taxon>Bacteroidota</taxon>
        <taxon>Flavobacteriia</taxon>
        <taxon>Flavobacteriales</taxon>
        <taxon>Flavobacteriaceae</taxon>
        <taxon>Flavobacterium</taxon>
    </lineage>
</organism>
<dbReference type="Gene3D" id="3.30.160.60">
    <property type="entry name" value="Classic Zinc Finger"/>
    <property type="match status" value="1"/>
</dbReference>
<dbReference type="NCBIfam" id="TIGR00247">
    <property type="entry name" value="endolytic transglycosylase MltG"/>
    <property type="match status" value="1"/>
</dbReference>
<evidence type="ECO:0000256" key="1">
    <source>
        <dbReference type="ARBA" id="ARBA00022475"/>
    </source>
</evidence>
<dbReference type="Pfam" id="PF02618">
    <property type="entry name" value="YceG"/>
    <property type="match status" value="1"/>
</dbReference>
<dbReference type="HAMAP" id="MF_02065">
    <property type="entry name" value="MltG"/>
    <property type="match status" value="1"/>
</dbReference>
<feature type="site" description="Important for catalytic activity" evidence="7">
    <location>
        <position position="214"/>
    </location>
</feature>
<evidence type="ECO:0000256" key="3">
    <source>
        <dbReference type="ARBA" id="ARBA00022989"/>
    </source>
</evidence>
<keyword evidence="1 7" id="KW-1003">Cell membrane</keyword>
<dbReference type="GO" id="GO:0071555">
    <property type="term" value="P:cell wall organization"/>
    <property type="evidence" value="ECO:0007669"/>
    <property type="project" value="UniProtKB-KW"/>
</dbReference>
<dbReference type="GO" id="GO:0009252">
    <property type="term" value="P:peptidoglycan biosynthetic process"/>
    <property type="evidence" value="ECO:0007669"/>
    <property type="project" value="UniProtKB-UniRule"/>
</dbReference>
<dbReference type="GO" id="GO:0005886">
    <property type="term" value="C:plasma membrane"/>
    <property type="evidence" value="ECO:0007669"/>
    <property type="project" value="UniProtKB-SubCell"/>
</dbReference>
<keyword evidence="9" id="KW-1185">Reference proteome</keyword>
<gene>
    <name evidence="7" type="primary">mltG</name>
    <name evidence="8" type="ORF">Q361_1193</name>
</gene>
<dbReference type="PANTHER" id="PTHR30518">
    <property type="entry name" value="ENDOLYTIC MUREIN TRANSGLYCOSYLASE"/>
    <property type="match status" value="1"/>
</dbReference>
<name>A0A2S4N570_9FLAO</name>
<dbReference type="EMBL" id="PQNY01000019">
    <property type="protein sequence ID" value="POS00845.1"/>
    <property type="molecule type" value="Genomic_DNA"/>
</dbReference>
<evidence type="ECO:0000313" key="9">
    <source>
        <dbReference type="Proteomes" id="UP000237056"/>
    </source>
</evidence>
<evidence type="ECO:0000256" key="7">
    <source>
        <dbReference type="HAMAP-Rule" id="MF_02065"/>
    </source>
</evidence>
<sequence length="345" mass="40113">MTLSAKTKKILYALVALGILILGVLWFKFFTNNTQSKDEFYVTIPTGSDYQQVQKILKPYVKNWSDFEFIAKLRKYPEHVKSGKFVFKNGMSAFEQVSSLRKNVPVKLAFNNQERLENLVERLSAQIEPDTTKLLQSFRDSVFLKKNGFTKENVLAMFLPNSYEFYWNTSAQKFRDKMLEEYKKFWTKERVEKAQKLGLTPTEVITLASIVHKESVKKDERPKIAKVYLNRMEQGMPLQADPTVIYAVKQKTNDFNQVIKRVLPQYLQTNSPYNTYNNLGLPPGPIAMPDVDAIDAVLNPDNNDYIYFCASTERFGYHDFASTYEQHQVNAKKYYDWLNRSGISK</sequence>
<dbReference type="AlphaFoldDB" id="A0A2S4N570"/>
<comment type="subcellular location">
    <subcellularLocation>
        <location evidence="7">Cell membrane</location>
        <topology evidence="7">Single-pass membrane protein</topology>
    </subcellularLocation>
</comment>
<evidence type="ECO:0000313" key="8">
    <source>
        <dbReference type="EMBL" id="POS00845.1"/>
    </source>
</evidence>
<evidence type="ECO:0000256" key="5">
    <source>
        <dbReference type="ARBA" id="ARBA00023239"/>
    </source>
</evidence>
<dbReference type="RefSeq" id="WP_103726932.1">
    <property type="nucleotide sequence ID" value="NZ_PQNY01000019.1"/>
</dbReference>
<keyword evidence="5 7" id="KW-0456">Lyase</keyword>
<evidence type="ECO:0000256" key="6">
    <source>
        <dbReference type="ARBA" id="ARBA00023316"/>
    </source>
</evidence>
<keyword evidence="2 7" id="KW-0812">Transmembrane</keyword>
<proteinExistence type="inferred from homology"/>
<dbReference type="PANTHER" id="PTHR30518:SF2">
    <property type="entry name" value="ENDOLYTIC MUREIN TRANSGLYCOSYLASE"/>
    <property type="match status" value="1"/>
</dbReference>
<evidence type="ECO:0000256" key="2">
    <source>
        <dbReference type="ARBA" id="ARBA00022692"/>
    </source>
</evidence>